<evidence type="ECO:0000256" key="1">
    <source>
        <dbReference type="ARBA" id="ARBA00007812"/>
    </source>
</evidence>
<evidence type="ECO:0000256" key="3">
    <source>
        <dbReference type="RuleBase" id="RU362132"/>
    </source>
</evidence>
<evidence type="ECO:0000256" key="2">
    <source>
        <dbReference type="ARBA" id="ARBA00023052"/>
    </source>
</evidence>
<dbReference type="Proteomes" id="UP000469215">
    <property type="component" value="Unassembled WGS sequence"/>
</dbReference>
<dbReference type="GO" id="GO:0050660">
    <property type="term" value="F:flavin adenine dinucleotide binding"/>
    <property type="evidence" value="ECO:0007669"/>
    <property type="project" value="TreeGrafter"/>
</dbReference>
<dbReference type="AlphaFoldDB" id="A0A6N9H9G4"/>
<dbReference type="InterPro" id="IPR000399">
    <property type="entry name" value="TPP-bd_CS"/>
</dbReference>
<dbReference type="InterPro" id="IPR045229">
    <property type="entry name" value="TPP_enz"/>
</dbReference>
<evidence type="ECO:0000259" key="6">
    <source>
        <dbReference type="Pfam" id="PF02775"/>
    </source>
</evidence>
<organism evidence="8 9">
    <name type="scientific">Brevibacterium rongguiense</name>
    <dbReference type="NCBI Taxonomy" id="2695267"/>
    <lineage>
        <taxon>Bacteria</taxon>
        <taxon>Bacillati</taxon>
        <taxon>Actinomycetota</taxon>
        <taxon>Actinomycetes</taxon>
        <taxon>Micrococcales</taxon>
        <taxon>Brevibacteriaceae</taxon>
        <taxon>Brevibacterium</taxon>
    </lineage>
</organism>
<dbReference type="PANTHER" id="PTHR18968">
    <property type="entry name" value="THIAMINE PYROPHOSPHATE ENZYMES"/>
    <property type="match status" value="1"/>
</dbReference>
<feature type="domain" description="Thiamine pyrophosphate enzyme TPP-binding" evidence="6">
    <location>
        <begin position="415"/>
        <end position="544"/>
    </location>
</feature>
<name>A0A6N9H9G4_9MICO</name>
<dbReference type="CDD" id="cd07035">
    <property type="entry name" value="TPP_PYR_POX_like"/>
    <property type="match status" value="1"/>
</dbReference>
<dbReference type="InterPro" id="IPR012000">
    <property type="entry name" value="Thiamin_PyroP_enz_cen_dom"/>
</dbReference>
<keyword evidence="9" id="KW-1185">Reference proteome</keyword>
<dbReference type="Pfam" id="PF00205">
    <property type="entry name" value="TPP_enzyme_M"/>
    <property type="match status" value="1"/>
</dbReference>
<comment type="caution">
    <text evidence="8">The sequence shown here is derived from an EMBL/GenBank/DDBJ whole genome shotgun (WGS) entry which is preliminary data.</text>
</comment>
<gene>
    <name evidence="8" type="ORF">GSY69_09330</name>
</gene>
<dbReference type="InterPro" id="IPR012001">
    <property type="entry name" value="Thiamin_PyroP_enz_TPP-bd_dom"/>
</dbReference>
<dbReference type="InterPro" id="IPR029061">
    <property type="entry name" value="THDP-binding"/>
</dbReference>
<evidence type="ECO:0000256" key="4">
    <source>
        <dbReference type="SAM" id="MobiDB-lite"/>
    </source>
</evidence>
<accession>A0A6N9H9G4</accession>
<evidence type="ECO:0000313" key="9">
    <source>
        <dbReference type="Proteomes" id="UP000469215"/>
    </source>
</evidence>
<evidence type="ECO:0000259" key="5">
    <source>
        <dbReference type="Pfam" id="PF00205"/>
    </source>
</evidence>
<dbReference type="GO" id="GO:0030976">
    <property type="term" value="F:thiamine pyrophosphate binding"/>
    <property type="evidence" value="ECO:0007669"/>
    <property type="project" value="InterPro"/>
</dbReference>
<dbReference type="Gene3D" id="3.40.50.970">
    <property type="match status" value="2"/>
</dbReference>
<feature type="region of interest" description="Disordered" evidence="4">
    <location>
        <begin position="337"/>
        <end position="375"/>
    </location>
</feature>
<dbReference type="Pfam" id="PF02776">
    <property type="entry name" value="TPP_enzyme_N"/>
    <property type="match status" value="1"/>
</dbReference>
<dbReference type="SUPFAM" id="SSF52467">
    <property type="entry name" value="DHS-like NAD/FAD-binding domain"/>
    <property type="match status" value="1"/>
</dbReference>
<evidence type="ECO:0000259" key="7">
    <source>
        <dbReference type="Pfam" id="PF02776"/>
    </source>
</evidence>
<evidence type="ECO:0000313" key="8">
    <source>
        <dbReference type="EMBL" id="MYM20164.1"/>
    </source>
</evidence>
<dbReference type="InterPro" id="IPR011766">
    <property type="entry name" value="TPP_enzyme_TPP-bd"/>
</dbReference>
<proteinExistence type="inferred from homology"/>
<comment type="similarity">
    <text evidence="1 3">Belongs to the TPP enzyme family.</text>
</comment>
<dbReference type="GO" id="GO:0003984">
    <property type="term" value="F:acetolactate synthase activity"/>
    <property type="evidence" value="ECO:0007669"/>
    <property type="project" value="TreeGrafter"/>
</dbReference>
<dbReference type="GO" id="GO:0000287">
    <property type="term" value="F:magnesium ion binding"/>
    <property type="evidence" value="ECO:0007669"/>
    <property type="project" value="InterPro"/>
</dbReference>
<dbReference type="GO" id="GO:0050695">
    <property type="term" value="F:benzoylformate decarboxylase activity"/>
    <property type="evidence" value="ECO:0007669"/>
    <property type="project" value="UniProtKB-EC"/>
</dbReference>
<keyword evidence="2 3" id="KW-0786">Thiamine pyrophosphate</keyword>
<dbReference type="InterPro" id="IPR029035">
    <property type="entry name" value="DHS-like_NAD/FAD-binding_dom"/>
</dbReference>
<feature type="domain" description="Thiamine pyrophosphate enzyme central" evidence="5">
    <location>
        <begin position="198"/>
        <end position="332"/>
    </location>
</feature>
<dbReference type="SUPFAM" id="SSF52518">
    <property type="entry name" value="Thiamin diphosphate-binding fold (THDP-binding)"/>
    <property type="match status" value="2"/>
</dbReference>
<protein>
    <submittedName>
        <fullName evidence="8">Benzoylformate decarboxylase</fullName>
        <ecNumber evidence="8">4.1.1.7</ecNumber>
    </submittedName>
</protein>
<sequence>MPAAALSDRTVLESAVEVLRAHGLTTIFGNPGSNELPFLAALPEDFDYVLGLQEAVVLGMADGYAQASGRPVLVNLHAASGTGNSMGALTNAHYAHSPLVVIAGQQVRATVGQEAMLANADAALLTRPLTKEAAEPLSAQDVPRAIAQAALAAATAPAGPVYLSIPYDDWSQPALASDSLLPRRRVRSAGALGPELAAELAERLAGWSRPVLVLGPDADTPAARERTQALAEALGAPVWTAPSAPRLPFPTDHPHYRGVLPPGIESVRARLADHDGVLVIGAPVMRYHRWEPAAYLEPGTDVLQLTVDPGEAVRAPYGDAIVCDLAEATAQLAAAVGTHSGGSTGRQPAPGPESAPESAARSAPRDPEEPAVPGAPLTGAAVIDVLNERARADIAYVNEATTLDVLAPDRLLVTRAGQYMFPASGGLGFGMAAAVGAALARPEDTVVGIIGDGSAHYAITALYTAAQRATRTVFVIVDNASYGALRGFARALRAERAPGLDLPGLDLAAIARGYGVPAEVVTTREALREAYGRALEAGGPVVIVAKVSP</sequence>
<dbReference type="PROSITE" id="PS00187">
    <property type="entry name" value="TPP_ENZYMES"/>
    <property type="match status" value="1"/>
</dbReference>
<dbReference type="PANTHER" id="PTHR18968:SF133">
    <property type="entry name" value="BENZOYLFORMATE DECARBOXYLASE"/>
    <property type="match status" value="1"/>
</dbReference>
<dbReference type="EMBL" id="WWEQ01000038">
    <property type="protein sequence ID" value="MYM20164.1"/>
    <property type="molecule type" value="Genomic_DNA"/>
</dbReference>
<dbReference type="Gene3D" id="3.40.50.1220">
    <property type="entry name" value="TPP-binding domain"/>
    <property type="match status" value="1"/>
</dbReference>
<keyword evidence="8" id="KW-0456">Lyase</keyword>
<dbReference type="EC" id="4.1.1.7" evidence="8"/>
<dbReference type="Pfam" id="PF02775">
    <property type="entry name" value="TPP_enzyme_C"/>
    <property type="match status" value="1"/>
</dbReference>
<feature type="domain" description="Thiamine pyrophosphate enzyme N-terminal TPP-binding" evidence="7">
    <location>
        <begin position="10"/>
        <end position="117"/>
    </location>
</feature>
<reference evidence="8 9" key="1">
    <citation type="submission" date="2020-01" db="EMBL/GenBank/DDBJ databases">
        <authorList>
            <person name="Deng T."/>
        </authorList>
    </citation>
    <scope>NUCLEOTIDE SEQUENCE [LARGE SCALE GENOMIC DNA]</scope>
    <source>
        <strain evidence="8 9">5221</strain>
    </source>
</reference>
<dbReference type="NCBIfam" id="NF005485">
    <property type="entry name" value="PRK07092.1"/>
    <property type="match status" value="1"/>
</dbReference>
<dbReference type="CDD" id="cd02002">
    <property type="entry name" value="TPP_BFDC"/>
    <property type="match status" value="1"/>
</dbReference>
<feature type="compositionally biased region" description="Low complexity" evidence="4">
    <location>
        <begin position="352"/>
        <end position="362"/>
    </location>
</feature>